<evidence type="ECO:0000313" key="2">
    <source>
        <dbReference type="EnsemblMetazoa" id="CJA33645.1"/>
    </source>
</evidence>
<dbReference type="EnsemblMetazoa" id="CJA33645.1">
    <property type="protein sequence ID" value="CJA33645.1"/>
    <property type="gene ID" value="WBGene00209492"/>
</dbReference>
<name>A0A8R1EHD2_CAEJA</name>
<proteinExistence type="predicted"/>
<organism evidence="2 3">
    <name type="scientific">Caenorhabditis japonica</name>
    <dbReference type="NCBI Taxonomy" id="281687"/>
    <lineage>
        <taxon>Eukaryota</taxon>
        <taxon>Metazoa</taxon>
        <taxon>Ecdysozoa</taxon>
        <taxon>Nematoda</taxon>
        <taxon>Chromadorea</taxon>
        <taxon>Rhabditida</taxon>
        <taxon>Rhabditina</taxon>
        <taxon>Rhabditomorpha</taxon>
        <taxon>Rhabditoidea</taxon>
        <taxon>Rhabditidae</taxon>
        <taxon>Peloderinae</taxon>
        <taxon>Caenorhabditis</taxon>
    </lineage>
</organism>
<accession>A0A8R1EHD2</accession>
<evidence type="ECO:0000313" key="3">
    <source>
        <dbReference type="Proteomes" id="UP000005237"/>
    </source>
</evidence>
<reference evidence="2" key="2">
    <citation type="submission" date="2022-06" db="UniProtKB">
        <authorList>
            <consortium name="EnsemblMetazoa"/>
        </authorList>
    </citation>
    <scope>IDENTIFICATION</scope>
    <source>
        <strain evidence="2">DF5081</strain>
    </source>
</reference>
<keyword evidence="3" id="KW-1185">Reference proteome</keyword>
<feature type="region of interest" description="Disordered" evidence="1">
    <location>
        <begin position="37"/>
        <end position="70"/>
    </location>
</feature>
<protein>
    <submittedName>
        <fullName evidence="2">Uncharacterized protein</fullName>
    </submittedName>
</protein>
<sequence>MEQSDVFQEYLRKKEEIPVPLPPNFYEAFLKNNPSEDNFEKTSVRFKGPQTAHDSYPPESTQRDGGKQEATTTRIVEHLLDVNQQYINEAAMRKAASAVNVNTQQFTNLIPLSFDQEQFLKEYEASMKKK</sequence>
<evidence type="ECO:0000256" key="1">
    <source>
        <dbReference type="SAM" id="MobiDB-lite"/>
    </source>
</evidence>
<reference evidence="3" key="1">
    <citation type="submission" date="2010-08" db="EMBL/GenBank/DDBJ databases">
        <authorList>
            <consortium name="Caenorhabditis japonica Sequencing Consortium"/>
            <person name="Wilson R.K."/>
        </authorList>
    </citation>
    <scope>NUCLEOTIDE SEQUENCE [LARGE SCALE GENOMIC DNA]</scope>
    <source>
        <strain evidence="3">DF5081</strain>
    </source>
</reference>
<dbReference type="AlphaFoldDB" id="A0A8R1EHD2"/>
<dbReference type="Proteomes" id="UP000005237">
    <property type="component" value="Unassembled WGS sequence"/>
</dbReference>